<evidence type="ECO:0000313" key="5">
    <source>
        <dbReference type="Proteomes" id="UP000190367"/>
    </source>
</evidence>
<dbReference type="PIRSF" id="PIRSF018266">
    <property type="entry name" value="FecR"/>
    <property type="match status" value="1"/>
</dbReference>
<organism evidence="4 5">
    <name type="scientific">Chitinophaga eiseniae</name>
    <dbReference type="NCBI Taxonomy" id="634771"/>
    <lineage>
        <taxon>Bacteria</taxon>
        <taxon>Pseudomonadati</taxon>
        <taxon>Bacteroidota</taxon>
        <taxon>Chitinophagia</taxon>
        <taxon>Chitinophagales</taxon>
        <taxon>Chitinophagaceae</taxon>
        <taxon>Chitinophaga</taxon>
    </lineage>
</organism>
<keyword evidence="1" id="KW-1133">Transmembrane helix</keyword>
<dbReference type="Pfam" id="PF16344">
    <property type="entry name" value="FecR_C"/>
    <property type="match status" value="1"/>
</dbReference>
<name>A0A1T4TQP6_9BACT</name>
<dbReference type="InterPro" id="IPR012373">
    <property type="entry name" value="Ferrdict_sens_TM"/>
</dbReference>
<dbReference type="Proteomes" id="UP000190367">
    <property type="component" value="Unassembled WGS sequence"/>
</dbReference>
<dbReference type="PANTHER" id="PTHR30273">
    <property type="entry name" value="PERIPLASMIC SIGNAL SENSOR AND SIGMA FACTOR ACTIVATOR FECR-RELATED"/>
    <property type="match status" value="1"/>
</dbReference>
<dbReference type="Pfam" id="PF04773">
    <property type="entry name" value="FecR"/>
    <property type="match status" value="1"/>
</dbReference>
<dbReference type="EMBL" id="FUWZ01000006">
    <property type="protein sequence ID" value="SKA42772.1"/>
    <property type="molecule type" value="Genomic_DNA"/>
</dbReference>
<dbReference type="Gene3D" id="2.60.120.1440">
    <property type="match status" value="1"/>
</dbReference>
<reference evidence="5" key="1">
    <citation type="submission" date="2017-02" db="EMBL/GenBank/DDBJ databases">
        <authorList>
            <person name="Varghese N."/>
            <person name="Submissions S."/>
        </authorList>
    </citation>
    <scope>NUCLEOTIDE SEQUENCE [LARGE SCALE GENOMIC DNA]</scope>
    <source>
        <strain evidence="5">DSM 22224</strain>
    </source>
</reference>
<evidence type="ECO:0000259" key="3">
    <source>
        <dbReference type="Pfam" id="PF16344"/>
    </source>
</evidence>
<feature type="domain" description="FecR protein" evidence="2">
    <location>
        <begin position="134"/>
        <end position="221"/>
    </location>
</feature>
<protein>
    <submittedName>
        <fullName evidence="4">Ferric-dicitrate binding protein FerR, regulates iron transport through sigma-19</fullName>
    </submittedName>
</protein>
<keyword evidence="5" id="KW-1185">Reference proteome</keyword>
<dbReference type="GO" id="GO:0016989">
    <property type="term" value="F:sigma factor antagonist activity"/>
    <property type="evidence" value="ECO:0007669"/>
    <property type="project" value="TreeGrafter"/>
</dbReference>
<gene>
    <name evidence="4" type="ORF">SAMN04488128_10619</name>
</gene>
<dbReference type="InterPro" id="IPR032508">
    <property type="entry name" value="FecR_C"/>
</dbReference>
<evidence type="ECO:0000259" key="2">
    <source>
        <dbReference type="Pfam" id="PF04773"/>
    </source>
</evidence>
<evidence type="ECO:0000256" key="1">
    <source>
        <dbReference type="SAM" id="Phobius"/>
    </source>
</evidence>
<feature type="transmembrane region" description="Helical" evidence="1">
    <location>
        <begin position="100"/>
        <end position="120"/>
    </location>
</feature>
<dbReference type="InterPro" id="IPR006860">
    <property type="entry name" value="FecR"/>
</dbReference>
<keyword evidence="1" id="KW-0472">Membrane</keyword>
<dbReference type="PANTHER" id="PTHR30273:SF2">
    <property type="entry name" value="PROTEIN FECR"/>
    <property type="match status" value="1"/>
</dbReference>
<dbReference type="AlphaFoldDB" id="A0A1T4TQP6"/>
<dbReference type="STRING" id="634771.SAMN04488128_10619"/>
<feature type="domain" description="Protein FecR C-terminal" evidence="3">
    <location>
        <begin position="260"/>
        <end position="321"/>
    </location>
</feature>
<evidence type="ECO:0000313" key="4">
    <source>
        <dbReference type="EMBL" id="SKA42772.1"/>
    </source>
</evidence>
<sequence length="330" mass="36564">MAVVGQLFVNQIKGCYMDNDHLLILIEKYLNGEATATERKWLENWYASFDNSADWLREGAAEAMEITAELKQSLQGKLAGAAQLKAVNKQVFSLRRNRRLLWAAAIVLLLGSSVLLYRLLMPAGIMETVVAGAGPRTVALPDGSVALLQAGSSIRYDKKFNGDRREVLLEGGAQFNVTAHAHPFVVSSGQLSTCVLGTVFTIQAYPDTDSISITVLEGKVQVSKQQQVIGTLGSEDRLVYNIPTGAVARYHIQNSEVQCNNQTLQEIMALLGQWYGYTIQASDTTILQERYTGSLNRHETLEELLAILCEVNHINYEVDKKSRQIMLTRK</sequence>
<accession>A0A1T4TQP6</accession>
<proteinExistence type="predicted"/>
<keyword evidence="1" id="KW-0812">Transmembrane</keyword>